<protein>
    <recommendedName>
        <fullName evidence="2 10">FAD:protein FMN transferase</fullName>
        <ecNumber evidence="1 10">2.7.1.180</ecNumber>
    </recommendedName>
    <alternativeName>
        <fullName evidence="8 10">Flavin transferase</fullName>
    </alternativeName>
</protein>
<feature type="binding site" evidence="11">
    <location>
        <position position="281"/>
    </location>
    <ligand>
        <name>Mg(2+)</name>
        <dbReference type="ChEBI" id="CHEBI:18420"/>
    </ligand>
</feature>
<dbReference type="PANTHER" id="PTHR30040:SF2">
    <property type="entry name" value="FAD:PROTEIN FMN TRANSFERASE"/>
    <property type="match status" value="1"/>
</dbReference>
<dbReference type="EC" id="2.7.1.180" evidence="1 10"/>
<evidence type="ECO:0000256" key="7">
    <source>
        <dbReference type="ARBA" id="ARBA00022842"/>
    </source>
</evidence>
<comment type="cofactor">
    <cofactor evidence="11">
        <name>Mg(2+)</name>
        <dbReference type="ChEBI" id="CHEBI:18420"/>
    </cofactor>
    <cofactor evidence="11">
        <name>Mn(2+)</name>
        <dbReference type="ChEBI" id="CHEBI:29035"/>
    </cofactor>
    <text evidence="11">Magnesium. Can also use manganese.</text>
</comment>
<dbReference type="AlphaFoldDB" id="A0A497E5N1"/>
<keyword evidence="3 10" id="KW-0285">Flavoprotein</keyword>
<keyword evidence="4 10" id="KW-0808">Transferase</keyword>
<keyword evidence="5 10" id="KW-0479">Metal-binding</keyword>
<feature type="binding site" evidence="11">
    <location>
        <position position="171"/>
    </location>
    <ligand>
        <name>Mg(2+)</name>
        <dbReference type="ChEBI" id="CHEBI:18420"/>
    </ligand>
</feature>
<evidence type="ECO:0000256" key="1">
    <source>
        <dbReference type="ARBA" id="ARBA00011955"/>
    </source>
</evidence>
<evidence type="ECO:0000256" key="10">
    <source>
        <dbReference type="PIRNR" id="PIRNR006268"/>
    </source>
</evidence>
<dbReference type="InterPro" id="IPR003374">
    <property type="entry name" value="ApbE-like_sf"/>
</dbReference>
<evidence type="ECO:0000256" key="4">
    <source>
        <dbReference type="ARBA" id="ARBA00022679"/>
    </source>
</evidence>
<comment type="catalytic activity">
    <reaction evidence="9 10">
        <text>L-threonyl-[protein] + FAD = FMN-L-threonyl-[protein] + AMP + H(+)</text>
        <dbReference type="Rhea" id="RHEA:36847"/>
        <dbReference type="Rhea" id="RHEA-COMP:11060"/>
        <dbReference type="Rhea" id="RHEA-COMP:11061"/>
        <dbReference type="ChEBI" id="CHEBI:15378"/>
        <dbReference type="ChEBI" id="CHEBI:30013"/>
        <dbReference type="ChEBI" id="CHEBI:57692"/>
        <dbReference type="ChEBI" id="CHEBI:74257"/>
        <dbReference type="ChEBI" id="CHEBI:456215"/>
        <dbReference type="EC" id="2.7.1.180"/>
    </reaction>
</comment>
<evidence type="ECO:0000256" key="6">
    <source>
        <dbReference type="ARBA" id="ARBA00022827"/>
    </source>
</evidence>
<keyword evidence="6 10" id="KW-0274">FAD</keyword>
<comment type="similarity">
    <text evidence="10">Belongs to the ApbE family.</text>
</comment>
<name>A0A497E5N1_UNCAE</name>
<dbReference type="SUPFAM" id="SSF143631">
    <property type="entry name" value="ApbE-like"/>
    <property type="match status" value="1"/>
</dbReference>
<dbReference type="InterPro" id="IPR024932">
    <property type="entry name" value="ApbE"/>
</dbReference>
<evidence type="ECO:0000256" key="9">
    <source>
        <dbReference type="ARBA" id="ARBA00048540"/>
    </source>
</evidence>
<reference evidence="13 14" key="1">
    <citation type="submission" date="2018-06" db="EMBL/GenBank/DDBJ databases">
        <title>Extensive metabolic versatility and redundancy in microbially diverse, dynamic hydrothermal sediments.</title>
        <authorList>
            <person name="Dombrowski N."/>
            <person name="Teske A."/>
            <person name="Baker B.J."/>
        </authorList>
    </citation>
    <scope>NUCLEOTIDE SEQUENCE [LARGE SCALE GENOMIC DNA]</scope>
    <source>
        <strain evidence="13">B47_G16</strain>
    </source>
</reference>
<evidence type="ECO:0000256" key="3">
    <source>
        <dbReference type="ARBA" id="ARBA00022630"/>
    </source>
</evidence>
<feature type="binding site" evidence="11">
    <location>
        <position position="285"/>
    </location>
    <ligand>
        <name>Mg(2+)</name>
        <dbReference type="ChEBI" id="CHEBI:18420"/>
    </ligand>
</feature>
<organism evidence="13 14">
    <name type="scientific">Aerophobetes bacterium</name>
    <dbReference type="NCBI Taxonomy" id="2030807"/>
    <lineage>
        <taxon>Bacteria</taxon>
        <taxon>Candidatus Aerophobota</taxon>
    </lineage>
</organism>
<evidence type="ECO:0000313" key="14">
    <source>
        <dbReference type="Proteomes" id="UP000279422"/>
    </source>
</evidence>
<keyword evidence="12" id="KW-0812">Transmembrane</keyword>
<dbReference type="PIRSF" id="PIRSF006268">
    <property type="entry name" value="ApbE"/>
    <property type="match status" value="1"/>
</dbReference>
<dbReference type="PANTHER" id="PTHR30040">
    <property type="entry name" value="THIAMINE BIOSYNTHESIS LIPOPROTEIN APBE"/>
    <property type="match status" value="1"/>
</dbReference>
<gene>
    <name evidence="13" type="ORF">DRJ00_01010</name>
</gene>
<proteinExistence type="inferred from homology"/>
<accession>A0A497E5N1</accession>
<keyword evidence="12" id="KW-0472">Membrane</keyword>
<comment type="caution">
    <text evidence="13">The sequence shown here is derived from an EMBL/GenBank/DDBJ whole genome shotgun (WGS) entry which is preliminary data.</text>
</comment>
<evidence type="ECO:0000256" key="12">
    <source>
        <dbReference type="SAM" id="Phobius"/>
    </source>
</evidence>
<keyword evidence="12" id="KW-1133">Transmembrane helix</keyword>
<evidence type="ECO:0000256" key="8">
    <source>
        <dbReference type="ARBA" id="ARBA00031306"/>
    </source>
</evidence>
<dbReference type="Pfam" id="PF02424">
    <property type="entry name" value="ApbE"/>
    <property type="match status" value="1"/>
</dbReference>
<dbReference type="EMBL" id="QMPZ01000006">
    <property type="protein sequence ID" value="RLE10552.1"/>
    <property type="molecule type" value="Genomic_DNA"/>
</dbReference>
<dbReference type="Gene3D" id="3.10.520.10">
    <property type="entry name" value="ApbE-like domains"/>
    <property type="match status" value="1"/>
</dbReference>
<evidence type="ECO:0000256" key="2">
    <source>
        <dbReference type="ARBA" id="ARBA00016337"/>
    </source>
</evidence>
<dbReference type="GO" id="GO:0046872">
    <property type="term" value="F:metal ion binding"/>
    <property type="evidence" value="ECO:0007669"/>
    <property type="project" value="UniProtKB-UniRule"/>
</dbReference>
<keyword evidence="7 10" id="KW-0460">Magnesium</keyword>
<dbReference type="GO" id="GO:0016740">
    <property type="term" value="F:transferase activity"/>
    <property type="evidence" value="ECO:0007669"/>
    <property type="project" value="UniProtKB-UniRule"/>
</dbReference>
<sequence length="329" mass="36811">MRRGMVNLAISILVIVLVLIYFYQTRPRRFEETRSLMNTYITIVAYGGENTPKAIDEAFRRMKDIESTCSIYDPQSEAYLLNRDGYIEQPSKDLFYLMKESLYYFKLTGGSFDITVQPFLELWKEGLWKEDEATQKKKISKTFEIVGSDKIVVEEKKIYFKKKGMKVTLGGIAKGYAVDEALRVLKNMGIKDALINAGGDIGVIGSGEGEGWGVALANPDDRTQCITSFLISDRAVATSGNYERYFDPTKKVHHIINPKTGYSANECISVTVIAKSCMEADALATGVFVLGPKKGMELIESLPEVEGLIIDSKKNIYRSSGLAKYEISE</sequence>
<dbReference type="Proteomes" id="UP000279422">
    <property type="component" value="Unassembled WGS sequence"/>
</dbReference>
<evidence type="ECO:0000313" key="13">
    <source>
        <dbReference type="EMBL" id="RLE10552.1"/>
    </source>
</evidence>
<feature type="transmembrane region" description="Helical" evidence="12">
    <location>
        <begin position="6"/>
        <end position="24"/>
    </location>
</feature>
<evidence type="ECO:0000256" key="5">
    <source>
        <dbReference type="ARBA" id="ARBA00022723"/>
    </source>
</evidence>
<evidence type="ECO:0000256" key="11">
    <source>
        <dbReference type="PIRSR" id="PIRSR006268-2"/>
    </source>
</evidence>